<dbReference type="Proteomes" id="UP000255066">
    <property type="component" value="Unassembled WGS sequence"/>
</dbReference>
<evidence type="ECO:0000313" key="2">
    <source>
        <dbReference type="EMBL" id="STX30672.1"/>
    </source>
</evidence>
<keyword evidence="3" id="KW-1185">Reference proteome</keyword>
<evidence type="ECO:0000313" key="3">
    <source>
        <dbReference type="Proteomes" id="UP000054735"/>
    </source>
</evidence>
<dbReference type="EMBL" id="UGNW01000001">
    <property type="protein sequence ID" value="STX30672.1"/>
    <property type="molecule type" value="Genomic_DNA"/>
</dbReference>
<dbReference type="EMBL" id="LNXT01000030">
    <property type="protein sequence ID" value="KTC70126.1"/>
    <property type="molecule type" value="Genomic_DNA"/>
</dbReference>
<proteinExistence type="predicted"/>
<dbReference type="AlphaFoldDB" id="A0A378I759"/>
<sequence>MFSILYILNIAKYNFDTLQFLIYQDGVKKIIDLENTHDKNTPRFHTSFVKENLSRNNTIALSVISKLYQNIPDVIELFKNISVEEIEAIRKKICLISEDLDGNPYLHLLIRLMNDDFRRDLKGNIGASMVLFDMAESIRRAIERAHDVKLPEEIENGFSFGRRDINRNIIAEKGYMMTLL</sequence>
<evidence type="ECO:0000313" key="1">
    <source>
        <dbReference type="EMBL" id="KTC70126.1"/>
    </source>
</evidence>
<dbReference type="STRING" id="28083.Lbir_1871"/>
<dbReference type="Proteomes" id="UP000054735">
    <property type="component" value="Unassembled WGS sequence"/>
</dbReference>
<protein>
    <submittedName>
        <fullName evidence="2">Uncharacterized protein</fullName>
    </submittedName>
</protein>
<dbReference type="RefSeq" id="WP_058523901.1">
    <property type="nucleotide sequence ID" value="NZ_CAAAHV010000066.1"/>
</dbReference>
<reference evidence="2 4" key="2">
    <citation type="submission" date="2018-06" db="EMBL/GenBank/DDBJ databases">
        <authorList>
            <consortium name="Pathogen Informatics"/>
            <person name="Doyle S."/>
        </authorList>
    </citation>
    <scope>NUCLEOTIDE SEQUENCE [LARGE SCALE GENOMIC DNA]</scope>
    <source>
        <strain evidence="2 4">NCTC12437</strain>
    </source>
</reference>
<reference evidence="1 3" key="1">
    <citation type="submission" date="2015-11" db="EMBL/GenBank/DDBJ databases">
        <title>Genomic analysis of 38 Legionella species identifies large and diverse effector repertoires.</title>
        <authorList>
            <person name="Burstein D."/>
            <person name="Amaro F."/>
            <person name="Zusman T."/>
            <person name="Lifshitz Z."/>
            <person name="Cohen O."/>
            <person name="Gilbert J.A."/>
            <person name="Pupko T."/>
            <person name="Shuman H.A."/>
            <person name="Segal G."/>
        </authorList>
    </citation>
    <scope>NUCLEOTIDE SEQUENCE [LARGE SCALE GENOMIC DNA]</scope>
    <source>
        <strain evidence="1 3">CDC#1407-AL-14</strain>
    </source>
</reference>
<gene>
    <name evidence="1" type="ORF">Lbir_1871</name>
    <name evidence="2" type="ORF">NCTC12437_00433</name>
</gene>
<evidence type="ECO:0000313" key="4">
    <source>
        <dbReference type="Proteomes" id="UP000255066"/>
    </source>
</evidence>
<organism evidence="2 4">
    <name type="scientific">Legionella birminghamensis</name>
    <dbReference type="NCBI Taxonomy" id="28083"/>
    <lineage>
        <taxon>Bacteria</taxon>
        <taxon>Pseudomonadati</taxon>
        <taxon>Pseudomonadota</taxon>
        <taxon>Gammaproteobacteria</taxon>
        <taxon>Legionellales</taxon>
        <taxon>Legionellaceae</taxon>
        <taxon>Legionella</taxon>
    </lineage>
</organism>
<name>A0A378I759_9GAMM</name>
<accession>A0A378I759</accession>